<dbReference type="InterPro" id="IPR011990">
    <property type="entry name" value="TPR-like_helical_dom_sf"/>
</dbReference>
<dbReference type="AlphaFoldDB" id="A0A1Y3YKC8"/>
<keyword evidence="3 7" id="KW-0732">Signal</keyword>
<feature type="chain" id="PRO_5030037892" evidence="7">
    <location>
        <begin position="23"/>
        <end position="476"/>
    </location>
</feature>
<reference evidence="10 11" key="1">
    <citation type="submission" date="2018-08" db="EMBL/GenBank/DDBJ databases">
        <title>A genome reference for cultivated species of the human gut microbiota.</title>
        <authorList>
            <person name="Zou Y."/>
            <person name="Xue W."/>
            <person name="Luo G."/>
        </authorList>
    </citation>
    <scope>NUCLEOTIDE SEQUENCE [LARGE SCALE GENOMIC DNA]</scope>
    <source>
        <strain evidence="10 11">AF16-14</strain>
    </source>
</reference>
<evidence type="ECO:0000256" key="1">
    <source>
        <dbReference type="ARBA" id="ARBA00004442"/>
    </source>
</evidence>
<evidence type="ECO:0000256" key="5">
    <source>
        <dbReference type="ARBA" id="ARBA00023237"/>
    </source>
</evidence>
<keyword evidence="5" id="KW-0998">Cell outer membrane</keyword>
<dbReference type="Gene3D" id="1.25.40.390">
    <property type="match status" value="2"/>
</dbReference>
<dbReference type="EMBL" id="QRYC01000006">
    <property type="protein sequence ID" value="RGU57233.1"/>
    <property type="molecule type" value="Genomic_DNA"/>
</dbReference>
<feature type="region of interest" description="Disordered" evidence="6">
    <location>
        <begin position="455"/>
        <end position="476"/>
    </location>
</feature>
<evidence type="ECO:0000259" key="8">
    <source>
        <dbReference type="Pfam" id="PF07980"/>
    </source>
</evidence>
<dbReference type="InterPro" id="IPR019734">
    <property type="entry name" value="TPR_rpt"/>
</dbReference>
<evidence type="ECO:0000313" key="11">
    <source>
        <dbReference type="Proteomes" id="UP000284243"/>
    </source>
</evidence>
<feature type="domain" description="SusD-like N-terminal" evidence="9">
    <location>
        <begin position="79"/>
        <end position="232"/>
    </location>
</feature>
<evidence type="ECO:0000256" key="7">
    <source>
        <dbReference type="SAM" id="SignalP"/>
    </source>
</evidence>
<proteinExistence type="inferred from homology"/>
<evidence type="ECO:0000259" key="9">
    <source>
        <dbReference type="Pfam" id="PF14322"/>
    </source>
</evidence>
<dbReference type="GO" id="GO:0009279">
    <property type="term" value="C:cell outer membrane"/>
    <property type="evidence" value="ECO:0007669"/>
    <property type="project" value="UniProtKB-SubCell"/>
</dbReference>
<evidence type="ECO:0000256" key="2">
    <source>
        <dbReference type="ARBA" id="ARBA00006275"/>
    </source>
</evidence>
<dbReference type="SUPFAM" id="SSF48452">
    <property type="entry name" value="TPR-like"/>
    <property type="match status" value="1"/>
</dbReference>
<protein>
    <submittedName>
        <fullName evidence="10">RagB/SusD family nutrient uptake outer membrane protein</fullName>
    </submittedName>
</protein>
<dbReference type="RefSeq" id="WP_022159629.1">
    <property type="nucleotide sequence ID" value="NZ_CABJFF010000005.1"/>
</dbReference>
<dbReference type="Proteomes" id="UP000284243">
    <property type="component" value="Unassembled WGS sequence"/>
</dbReference>
<dbReference type="Pfam" id="PF07980">
    <property type="entry name" value="SusD_RagB"/>
    <property type="match status" value="1"/>
</dbReference>
<organism evidence="10 11">
    <name type="scientific">Odoribacter splanchnicus</name>
    <dbReference type="NCBI Taxonomy" id="28118"/>
    <lineage>
        <taxon>Bacteria</taxon>
        <taxon>Pseudomonadati</taxon>
        <taxon>Bacteroidota</taxon>
        <taxon>Bacteroidia</taxon>
        <taxon>Bacteroidales</taxon>
        <taxon>Odoribacteraceae</taxon>
        <taxon>Odoribacter</taxon>
    </lineage>
</organism>
<feature type="signal peptide" evidence="7">
    <location>
        <begin position="1"/>
        <end position="22"/>
    </location>
</feature>
<evidence type="ECO:0000256" key="6">
    <source>
        <dbReference type="SAM" id="MobiDB-lite"/>
    </source>
</evidence>
<evidence type="ECO:0000256" key="4">
    <source>
        <dbReference type="ARBA" id="ARBA00023136"/>
    </source>
</evidence>
<comment type="caution">
    <text evidence="10">The sequence shown here is derived from an EMBL/GenBank/DDBJ whole genome shotgun (WGS) entry which is preliminary data.</text>
</comment>
<comment type="subcellular location">
    <subcellularLocation>
        <location evidence="1">Cell outer membrane</location>
    </subcellularLocation>
</comment>
<gene>
    <name evidence="10" type="ORF">DWW57_06685</name>
</gene>
<name>A0A1Y3YKC8_9BACT</name>
<feature type="domain" description="RagB/SusD" evidence="8">
    <location>
        <begin position="302"/>
        <end position="463"/>
    </location>
</feature>
<dbReference type="InterPro" id="IPR033985">
    <property type="entry name" value="SusD-like_N"/>
</dbReference>
<comment type="similarity">
    <text evidence="2">Belongs to the SusD family.</text>
</comment>
<dbReference type="InterPro" id="IPR012944">
    <property type="entry name" value="SusD_RagB_dom"/>
</dbReference>
<sequence>MKRYIRLLGVLLILFSSCSDFLEEKSQDLIIPKSVKDYREFLFGEAYIRDETQIHTYLDIMTDDVKENIKGSFLGGDTRASGYGYYTWQADPEQTVSGAISEDKAWETYYHSILICNITLDNIGDISGSKAEKEDLKAEAYALRAYCYFMLVNLYGQPYNQATAETDLGVPVNDVVGMEDRKFVRESVAEIYRQIESDLKEAITCFKASNLTKTCFRWNLPATYLLASRVSLYKKEYDKAIEYATYVIAAQPQLYDLSAMSDDDYFLNEKNPEILFTYGYYLVSYYAWLAKCNFPISDDLQALYGDNDWRLTHFFYKRGAVYTAQKSETSGTTGIYGYAFRTAEAYLNRAEAYAEKGDKDKALQDLKTIREKRLKVYEEVQAVTKEDVIRRVREERRRELSFEFHRWFDLRRWDRPRIEHTFTPDIKQPDVVEKYVLEKDDPAYTLPLPRSVVEYDPTLVDNPRPQRENQNVTGEN</sequence>
<dbReference type="Pfam" id="PF14322">
    <property type="entry name" value="SusD-like_3"/>
    <property type="match status" value="1"/>
</dbReference>
<keyword evidence="4" id="KW-0472">Membrane</keyword>
<evidence type="ECO:0000256" key="3">
    <source>
        <dbReference type="ARBA" id="ARBA00022729"/>
    </source>
</evidence>
<dbReference type="SMART" id="SM00028">
    <property type="entry name" value="TPR"/>
    <property type="match status" value="2"/>
</dbReference>
<dbReference type="PROSITE" id="PS51257">
    <property type="entry name" value="PROKAR_LIPOPROTEIN"/>
    <property type="match status" value="1"/>
</dbReference>
<evidence type="ECO:0000313" key="10">
    <source>
        <dbReference type="EMBL" id="RGU57233.1"/>
    </source>
</evidence>
<accession>A0A1Y3YKC8</accession>